<evidence type="ECO:0000313" key="7">
    <source>
        <dbReference type="EMBL" id="MET4580924.1"/>
    </source>
</evidence>
<feature type="transmembrane region" description="Helical" evidence="5">
    <location>
        <begin position="151"/>
        <end position="173"/>
    </location>
</feature>
<dbReference type="RefSeq" id="WP_354023130.1">
    <property type="nucleotide sequence ID" value="NZ_JBEPSJ010000001.1"/>
</dbReference>
<feature type="transmembrane region" description="Helical" evidence="5">
    <location>
        <begin position="194"/>
        <end position="214"/>
    </location>
</feature>
<feature type="domain" description="Integral membrane bound transporter" evidence="6">
    <location>
        <begin position="209"/>
        <end position="333"/>
    </location>
</feature>
<feature type="transmembrane region" description="Helical" evidence="5">
    <location>
        <begin position="295"/>
        <end position="317"/>
    </location>
</feature>
<keyword evidence="4 5" id="KW-0472">Membrane</keyword>
<keyword evidence="3 5" id="KW-1133">Transmembrane helix</keyword>
<evidence type="ECO:0000256" key="5">
    <source>
        <dbReference type="SAM" id="Phobius"/>
    </source>
</evidence>
<feature type="transmembrane region" description="Helical" evidence="5">
    <location>
        <begin position="120"/>
        <end position="139"/>
    </location>
</feature>
<comment type="subcellular location">
    <subcellularLocation>
        <location evidence="1">Membrane</location>
        <topology evidence="1">Multi-pass membrane protein</topology>
    </subcellularLocation>
</comment>
<reference evidence="7 8" key="1">
    <citation type="submission" date="2024-06" db="EMBL/GenBank/DDBJ databases">
        <title>Sorghum-associated microbial communities from plants grown in Nebraska, USA.</title>
        <authorList>
            <person name="Schachtman D."/>
        </authorList>
    </citation>
    <scope>NUCLEOTIDE SEQUENCE [LARGE SCALE GENOMIC DNA]</scope>
    <source>
        <strain evidence="7 8">2857</strain>
    </source>
</reference>
<evidence type="ECO:0000256" key="4">
    <source>
        <dbReference type="ARBA" id="ARBA00023136"/>
    </source>
</evidence>
<protein>
    <recommendedName>
        <fullName evidence="6">Integral membrane bound transporter domain-containing protein</fullName>
    </recommendedName>
</protein>
<sequence length="352" mass="36710">MSIRADVRSLFELRPSPVRWPIALQAAVAIGIPTVGFSLAGRSDLGLLASTGGFLSLYLTGRSRRERAAKLPLIAAGLVASAVVGVLASGSLLGSLLAVFAIAAVSATLCLGLSVGPPGALFFVLIGGVATHLAGPPAIRGAGIDGGLVVGLLVLGCVISYLVVLSPLLRPAVRRRDAALHEERLPMRFVIDDISRVILLRLVLASAIAVAVSAPLGLPRAYWVILTVVVILQNGHTVRLSALRGVHRVLGTFVGLALFGLIALFAPEGLWLAFVLMGLQFVVEMVVIRNYGLALVFITPLALLISTQGGHVGEIIADRVVDTLIGTAIAMLVLLGALALRRLRRRRGSDAA</sequence>
<dbReference type="EMBL" id="JBEPSJ010000001">
    <property type="protein sequence ID" value="MET4580924.1"/>
    <property type="molecule type" value="Genomic_DNA"/>
</dbReference>
<dbReference type="InterPro" id="IPR049453">
    <property type="entry name" value="Memb_transporter_dom"/>
</dbReference>
<keyword evidence="8" id="KW-1185">Reference proteome</keyword>
<evidence type="ECO:0000256" key="3">
    <source>
        <dbReference type="ARBA" id="ARBA00022989"/>
    </source>
</evidence>
<evidence type="ECO:0000256" key="1">
    <source>
        <dbReference type="ARBA" id="ARBA00004141"/>
    </source>
</evidence>
<feature type="transmembrane region" description="Helical" evidence="5">
    <location>
        <begin position="20"/>
        <end position="39"/>
    </location>
</feature>
<feature type="transmembrane region" description="Helical" evidence="5">
    <location>
        <begin position="323"/>
        <end position="340"/>
    </location>
</feature>
<dbReference type="Pfam" id="PF13515">
    <property type="entry name" value="FUSC_2"/>
    <property type="match status" value="1"/>
</dbReference>
<comment type="caution">
    <text evidence="7">The sequence shown here is derived from an EMBL/GenBank/DDBJ whole genome shotgun (WGS) entry which is preliminary data.</text>
</comment>
<proteinExistence type="predicted"/>
<accession>A0ABV2QIQ2</accession>
<evidence type="ECO:0000256" key="2">
    <source>
        <dbReference type="ARBA" id="ARBA00022692"/>
    </source>
</evidence>
<gene>
    <name evidence="7" type="ORF">ABIE21_000414</name>
</gene>
<organism evidence="7 8">
    <name type="scientific">Conyzicola nivalis</name>
    <dbReference type="NCBI Taxonomy" id="1477021"/>
    <lineage>
        <taxon>Bacteria</taxon>
        <taxon>Bacillati</taxon>
        <taxon>Actinomycetota</taxon>
        <taxon>Actinomycetes</taxon>
        <taxon>Micrococcales</taxon>
        <taxon>Microbacteriaceae</taxon>
        <taxon>Conyzicola</taxon>
    </lineage>
</organism>
<evidence type="ECO:0000259" key="6">
    <source>
        <dbReference type="Pfam" id="PF13515"/>
    </source>
</evidence>
<evidence type="ECO:0000313" key="8">
    <source>
        <dbReference type="Proteomes" id="UP001549257"/>
    </source>
</evidence>
<dbReference type="Proteomes" id="UP001549257">
    <property type="component" value="Unassembled WGS sequence"/>
</dbReference>
<name>A0ABV2QIQ2_9MICO</name>
<keyword evidence="2 5" id="KW-0812">Transmembrane</keyword>